<name>A0A2A4YFY0_UNCAE</name>
<feature type="transmembrane region" description="Helical" evidence="9">
    <location>
        <begin position="173"/>
        <end position="192"/>
    </location>
</feature>
<evidence type="ECO:0000256" key="8">
    <source>
        <dbReference type="RuleBase" id="RU003943"/>
    </source>
</evidence>
<sequence>MSPYSGCDFFSFFGVFFPRMWQLLFGKIGFSELASDEIQVIVLICSGISAALVGCFLVLKKMTMLANALSHTVLLGIVTSFLVLSCFSQHKVFGMSLSVLLLGSILAAFLTTTLVELCKKLFSLDEGSSIGLIFSFLFAIGIALVTVFAKGVHLGTEAIMGNIDALHVHDIKLVMYTLLASVFVITVFFKYFQILCFDGSFAKSIGLHPGFFHYLLMLLTASASICCFRAIGVFLFLIFLTAPAMSARLFTKKLRSLLILSCVFSIFGSLLSIAVSRHVFTYYDIPLSTAGLSCVILSIMYPVALLVVKMQRNLLKSKVKYKSDSSSKFKKKTSLVDTTG</sequence>
<dbReference type="Gene3D" id="1.10.3470.10">
    <property type="entry name" value="ABC transporter involved in vitamin B12 uptake, BtuC"/>
    <property type="match status" value="1"/>
</dbReference>
<comment type="similarity">
    <text evidence="2 8">Belongs to the ABC-3 integral membrane protein family.</text>
</comment>
<feature type="transmembrane region" description="Helical" evidence="9">
    <location>
        <begin position="92"/>
        <end position="110"/>
    </location>
</feature>
<feature type="transmembrane region" description="Helical" evidence="9">
    <location>
        <begin position="212"/>
        <end position="242"/>
    </location>
</feature>
<keyword evidence="6 9" id="KW-1133">Transmembrane helix</keyword>
<feature type="transmembrane region" description="Helical" evidence="9">
    <location>
        <begin position="287"/>
        <end position="308"/>
    </location>
</feature>
<dbReference type="AlphaFoldDB" id="A0A2A4YFY0"/>
<keyword evidence="7 9" id="KW-0472">Membrane</keyword>
<keyword evidence="3 8" id="KW-0813">Transport</keyword>
<comment type="caution">
    <text evidence="10">The sequence shown here is derived from an EMBL/GenBank/DDBJ whole genome shotgun (WGS) entry which is preliminary data.</text>
</comment>
<dbReference type="InterPro" id="IPR001626">
    <property type="entry name" value="ABC_TroCD"/>
</dbReference>
<dbReference type="Pfam" id="PF00950">
    <property type="entry name" value="ABC-3"/>
    <property type="match status" value="1"/>
</dbReference>
<organism evidence="10 11">
    <name type="scientific">Aerophobetes bacterium</name>
    <dbReference type="NCBI Taxonomy" id="2030807"/>
    <lineage>
        <taxon>Bacteria</taxon>
        <taxon>Candidatus Aerophobota</taxon>
    </lineage>
</organism>
<dbReference type="PANTHER" id="PTHR30477:SF8">
    <property type="entry name" value="METAL TRANSPORT SYSTEM MEMBRANE PROTEIN CT_070-RELATED"/>
    <property type="match status" value="1"/>
</dbReference>
<feature type="transmembrane region" description="Helical" evidence="9">
    <location>
        <begin position="12"/>
        <end position="28"/>
    </location>
</feature>
<evidence type="ECO:0000256" key="6">
    <source>
        <dbReference type="ARBA" id="ARBA00022989"/>
    </source>
</evidence>
<dbReference type="PANTHER" id="PTHR30477">
    <property type="entry name" value="ABC-TRANSPORTER METAL-BINDING PROTEIN"/>
    <property type="match status" value="1"/>
</dbReference>
<evidence type="ECO:0000256" key="3">
    <source>
        <dbReference type="ARBA" id="ARBA00022448"/>
    </source>
</evidence>
<feature type="transmembrane region" description="Helical" evidence="9">
    <location>
        <begin position="130"/>
        <end position="152"/>
    </location>
</feature>
<reference evidence="11" key="1">
    <citation type="submission" date="2017-08" db="EMBL/GenBank/DDBJ databases">
        <title>A dynamic microbial community with high functional redundancy inhabits the cold, oxic subseafloor aquifer.</title>
        <authorList>
            <person name="Tully B.J."/>
            <person name="Wheat C.G."/>
            <person name="Glazer B.T."/>
            <person name="Huber J.A."/>
        </authorList>
    </citation>
    <scope>NUCLEOTIDE SEQUENCE [LARGE SCALE GENOMIC DNA]</scope>
</reference>
<proteinExistence type="inferred from homology"/>
<dbReference type="GO" id="GO:0043190">
    <property type="term" value="C:ATP-binding cassette (ABC) transporter complex"/>
    <property type="evidence" value="ECO:0007669"/>
    <property type="project" value="InterPro"/>
</dbReference>
<feature type="transmembrane region" description="Helical" evidence="9">
    <location>
        <begin position="254"/>
        <end position="275"/>
    </location>
</feature>
<dbReference type="InterPro" id="IPR037294">
    <property type="entry name" value="ABC_BtuC-like"/>
</dbReference>
<comment type="subcellular location">
    <subcellularLocation>
        <location evidence="1 8">Cell membrane</location>
        <topology evidence="1 8">Multi-pass membrane protein</topology>
    </subcellularLocation>
</comment>
<feature type="transmembrane region" description="Helical" evidence="9">
    <location>
        <begin position="65"/>
        <end position="85"/>
    </location>
</feature>
<dbReference type="GO" id="GO:0055085">
    <property type="term" value="P:transmembrane transport"/>
    <property type="evidence" value="ECO:0007669"/>
    <property type="project" value="InterPro"/>
</dbReference>
<evidence type="ECO:0000313" key="11">
    <source>
        <dbReference type="Proteomes" id="UP000217838"/>
    </source>
</evidence>
<evidence type="ECO:0000256" key="5">
    <source>
        <dbReference type="ARBA" id="ARBA00022692"/>
    </source>
</evidence>
<evidence type="ECO:0000256" key="7">
    <source>
        <dbReference type="ARBA" id="ARBA00023136"/>
    </source>
</evidence>
<dbReference type="SUPFAM" id="SSF81345">
    <property type="entry name" value="ABC transporter involved in vitamin B12 uptake, BtuC"/>
    <property type="match status" value="1"/>
</dbReference>
<gene>
    <name evidence="10" type="ORF">COB11_04735</name>
</gene>
<feature type="transmembrane region" description="Helical" evidence="9">
    <location>
        <begin position="40"/>
        <end position="59"/>
    </location>
</feature>
<evidence type="ECO:0000256" key="4">
    <source>
        <dbReference type="ARBA" id="ARBA00022475"/>
    </source>
</evidence>
<evidence type="ECO:0000256" key="1">
    <source>
        <dbReference type="ARBA" id="ARBA00004651"/>
    </source>
</evidence>
<dbReference type="Proteomes" id="UP000217838">
    <property type="component" value="Unassembled WGS sequence"/>
</dbReference>
<dbReference type="EMBL" id="NVUU01000052">
    <property type="protein sequence ID" value="PCI93782.1"/>
    <property type="molecule type" value="Genomic_DNA"/>
</dbReference>
<keyword evidence="5 8" id="KW-0812">Transmembrane</keyword>
<protein>
    <submittedName>
        <fullName evidence="10">ABC transporter permease</fullName>
    </submittedName>
</protein>
<dbReference type="GO" id="GO:0010043">
    <property type="term" value="P:response to zinc ion"/>
    <property type="evidence" value="ECO:0007669"/>
    <property type="project" value="TreeGrafter"/>
</dbReference>
<keyword evidence="4" id="KW-1003">Cell membrane</keyword>
<evidence type="ECO:0000256" key="2">
    <source>
        <dbReference type="ARBA" id="ARBA00008034"/>
    </source>
</evidence>
<accession>A0A2A4YFY0</accession>
<evidence type="ECO:0000313" key="10">
    <source>
        <dbReference type="EMBL" id="PCI93782.1"/>
    </source>
</evidence>
<evidence type="ECO:0000256" key="9">
    <source>
        <dbReference type="SAM" id="Phobius"/>
    </source>
</evidence>